<dbReference type="Pfam" id="PF07920">
    <property type="entry name" value="DUF1684"/>
    <property type="match status" value="1"/>
</dbReference>
<dbReference type="PANTHER" id="PTHR41913:SF1">
    <property type="entry name" value="DUF1684 DOMAIN-CONTAINING PROTEIN"/>
    <property type="match status" value="1"/>
</dbReference>
<accession>A0A9X1HQC5</accession>
<dbReference type="RefSeq" id="WP_225697787.1">
    <property type="nucleotide sequence ID" value="NZ_JAIXNE010000002.1"/>
</dbReference>
<dbReference type="EMBL" id="JAIXNE010000002">
    <property type="protein sequence ID" value="MCA6074674.1"/>
    <property type="molecule type" value="Genomic_DNA"/>
</dbReference>
<protein>
    <submittedName>
        <fullName evidence="2">DUF1684 domain-containing protein</fullName>
    </submittedName>
</protein>
<keyword evidence="4" id="KW-1185">Reference proteome</keyword>
<evidence type="ECO:0000313" key="3">
    <source>
        <dbReference type="EMBL" id="MCA6076979.1"/>
    </source>
</evidence>
<evidence type="ECO:0000313" key="1">
    <source>
        <dbReference type="EMBL" id="MCA6074674.1"/>
    </source>
</evidence>
<sequence>MKITVKSSRYYFSPVLLILSVLFSCDSQKKESELDEVYLNSLSSYRETLAEKSRMEYLQLIGRYQLFPDQQNYIGTRPDKAIMVEYEDFPEELGMVHFTPDSLIFVSAGFLFETADGSSDSTVQLPRTGWFRSEDYQYGRFSWHFLNREGNFFLRIRDHEHPEAMNFKGYHWFEPNAEFILDGEFIYFDQPLIEEVPSTLDFKENSVFIGQVKFNYRDETYTLDVGEEGFTTFADETSADQTYGAGRYLYITLPEKNGPVQVDFNYAYNPACIFSEFTTCKFAPPQNRLPFKILAGELSDPIDTGMAGVH</sequence>
<dbReference type="PANTHER" id="PTHR41913">
    <property type="entry name" value="DUF1684 DOMAIN-CONTAINING PROTEIN"/>
    <property type="match status" value="1"/>
</dbReference>
<name>A0A9X1HQC5_9BACT</name>
<reference evidence="2" key="1">
    <citation type="submission" date="2021-09" db="EMBL/GenBank/DDBJ databases">
        <title>Fulvivirga sp. isolated from coastal sediment.</title>
        <authorList>
            <person name="Yu H."/>
        </authorList>
    </citation>
    <scope>NUCLEOTIDE SEQUENCE</scope>
    <source>
        <strain evidence="2">1062</strain>
    </source>
</reference>
<evidence type="ECO:0000313" key="4">
    <source>
        <dbReference type="Proteomes" id="UP001139409"/>
    </source>
</evidence>
<gene>
    <name evidence="1" type="ORF">LDX50_07320</name>
    <name evidence="2" type="ORF">LDX50_13290</name>
    <name evidence="3" type="ORF">LDX50_19010</name>
</gene>
<dbReference type="PROSITE" id="PS51257">
    <property type="entry name" value="PROKAR_LIPOPROTEIN"/>
    <property type="match status" value="1"/>
</dbReference>
<comment type="caution">
    <text evidence="2">The sequence shown here is derived from an EMBL/GenBank/DDBJ whole genome shotgun (WGS) entry which is preliminary data.</text>
</comment>
<dbReference type="EMBL" id="JAIXNE010000004">
    <property type="protein sequence ID" value="MCA6076979.1"/>
    <property type="molecule type" value="Genomic_DNA"/>
</dbReference>
<organism evidence="2 4">
    <name type="scientific">Fulvivirga sedimenti</name>
    <dbReference type="NCBI Taxonomy" id="2879465"/>
    <lineage>
        <taxon>Bacteria</taxon>
        <taxon>Pseudomonadati</taxon>
        <taxon>Bacteroidota</taxon>
        <taxon>Cytophagia</taxon>
        <taxon>Cytophagales</taxon>
        <taxon>Fulvivirgaceae</taxon>
        <taxon>Fulvivirga</taxon>
    </lineage>
</organism>
<evidence type="ECO:0000313" key="2">
    <source>
        <dbReference type="EMBL" id="MCA6075851.1"/>
    </source>
</evidence>
<dbReference type="InterPro" id="IPR012467">
    <property type="entry name" value="DUF1684"/>
</dbReference>
<proteinExistence type="predicted"/>
<dbReference type="EMBL" id="JAIXNE010000003">
    <property type="protein sequence ID" value="MCA6075851.1"/>
    <property type="molecule type" value="Genomic_DNA"/>
</dbReference>
<dbReference type="Proteomes" id="UP001139409">
    <property type="component" value="Unassembled WGS sequence"/>
</dbReference>
<dbReference type="AlphaFoldDB" id="A0A9X1HQC5"/>